<dbReference type="PANTHER" id="PTHR32432:SF3">
    <property type="entry name" value="ETHANOLAMINE UTILIZATION PROTEIN EUTJ"/>
    <property type="match status" value="1"/>
</dbReference>
<dbReference type="PANTHER" id="PTHR32432">
    <property type="entry name" value="CELL DIVISION PROTEIN FTSA-RELATED"/>
    <property type="match status" value="1"/>
</dbReference>
<dbReference type="InterPro" id="IPR005883">
    <property type="entry name" value="PilM"/>
</dbReference>
<dbReference type="STRING" id="146817.SAMN04488502_101328"/>
<dbReference type="CDD" id="cd24049">
    <property type="entry name" value="ASKHA_NBD_PilM"/>
    <property type="match status" value="1"/>
</dbReference>
<evidence type="ECO:0000313" key="2">
    <source>
        <dbReference type="Proteomes" id="UP000214880"/>
    </source>
</evidence>
<dbReference type="Gene3D" id="3.30.1490.300">
    <property type="match status" value="1"/>
</dbReference>
<keyword evidence="2" id="KW-1185">Reference proteome</keyword>
<dbReference type="PIRSF" id="PIRSF019169">
    <property type="entry name" value="PilM"/>
    <property type="match status" value="1"/>
</dbReference>
<organism evidence="1 2">
    <name type="scientific">Dendrosporobacter quercicolus</name>
    <dbReference type="NCBI Taxonomy" id="146817"/>
    <lineage>
        <taxon>Bacteria</taxon>
        <taxon>Bacillati</taxon>
        <taxon>Bacillota</taxon>
        <taxon>Negativicutes</taxon>
        <taxon>Selenomonadales</taxon>
        <taxon>Sporomusaceae</taxon>
        <taxon>Dendrosporobacter</taxon>
    </lineage>
</organism>
<dbReference type="EMBL" id="FNHB01000001">
    <property type="protein sequence ID" value="SDL60499.1"/>
    <property type="molecule type" value="Genomic_DNA"/>
</dbReference>
<sequence length="361" mass="39210">MALNKIHWQTIKNKILAKADSVLGIDIGTGSIKIVEIKQKDERAVVTKIAIADFDAVIFDDSRLLKPELAAILRRQIAINGFNSCRVVAAIGGRSIFIRQITVPPMTAGELREAIKWELEKYIPYAPVNCYYDFAVLGAAGSGIGLRVLLAAAIKDSIDTLVTVLKDCGLQPIAIDGEAFALYRSLSNAENSLLLDIGQYLTQLIMYQQGIPQITRNIPLAGRQFTELLMKELGLDAEKAEQLKQARQDLLPPVSQAGNYSQAQEQMLLLVAELAREIRRTIEVYQSQHKEAAIEKIIVSGGGASLTHLVDRLKLFFDIPVILHNAAAAIEHSPAVDAGYLQAIAPRLGVAVGLALRGGAG</sequence>
<dbReference type="Proteomes" id="UP000214880">
    <property type="component" value="Unassembled WGS sequence"/>
</dbReference>
<gene>
    <name evidence="1" type="ORF">SAMN04488502_101328</name>
</gene>
<proteinExistence type="predicted"/>
<reference evidence="1 2" key="1">
    <citation type="submission" date="2016-10" db="EMBL/GenBank/DDBJ databases">
        <authorList>
            <person name="de Groot N.N."/>
        </authorList>
    </citation>
    <scope>NUCLEOTIDE SEQUENCE [LARGE SCALE GENOMIC DNA]</scope>
    <source>
        <strain evidence="1 2">DSM 1736</strain>
    </source>
</reference>
<dbReference type="Pfam" id="PF11104">
    <property type="entry name" value="PilM_2"/>
    <property type="match status" value="1"/>
</dbReference>
<dbReference type="RefSeq" id="WP_173812522.1">
    <property type="nucleotide sequence ID" value="NZ_FNHB01000001.1"/>
</dbReference>
<dbReference type="InterPro" id="IPR050696">
    <property type="entry name" value="FtsA/MreB"/>
</dbReference>
<dbReference type="SUPFAM" id="SSF53067">
    <property type="entry name" value="Actin-like ATPase domain"/>
    <property type="match status" value="2"/>
</dbReference>
<dbReference type="Gene3D" id="3.30.420.40">
    <property type="match status" value="2"/>
</dbReference>
<dbReference type="InterPro" id="IPR043129">
    <property type="entry name" value="ATPase_NBD"/>
</dbReference>
<dbReference type="NCBIfam" id="TIGR01175">
    <property type="entry name" value="pilM"/>
    <property type="match status" value="1"/>
</dbReference>
<name>A0A1G9LER8_9FIRM</name>
<dbReference type="AlphaFoldDB" id="A0A1G9LER8"/>
<evidence type="ECO:0000313" key="1">
    <source>
        <dbReference type="EMBL" id="SDL60499.1"/>
    </source>
</evidence>
<accession>A0A1G9LER8</accession>
<protein>
    <submittedName>
        <fullName evidence="1">Type IV pilus assembly protein PilM</fullName>
    </submittedName>
</protein>